<evidence type="ECO:0000313" key="3">
    <source>
        <dbReference type="Proteomes" id="UP000677616"/>
    </source>
</evidence>
<keyword evidence="1" id="KW-0812">Transmembrane</keyword>
<sequence length="134" mass="15270">MKKRTKIIAVVVALIGGGIMLNNNYKINGNIFDFTSREDRQLAYLKEHEQEIIDFVKSVNPKVESVQIDWNDVRWGKGGHMFETTYTISIYGGFNNIDDSSWGIFVFYNNDNGEIDMNTLSQGGHLRIGGEIFE</sequence>
<keyword evidence="3" id="KW-1185">Reference proteome</keyword>
<name>A0ABX7YPH8_9STRE</name>
<evidence type="ECO:0000256" key="1">
    <source>
        <dbReference type="SAM" id="Phobius"/>
    </source>
</evidence>
<evidence type="ECO:0008006" key="4">
    <source>
        <dbReference type="Google" id="ProtNLM"/>
    </source>
</evidence>
<dbReference type="EMBL" id="CP073084">
    <property type="protein sequence ID" value="QUE55274.1"/>
    <property type="molecule type" value="Genomic_DNA"/>
</dbReference>
<reference evidence="2 3" key="1">
    <citation type="submission" date="2021-04" db="EMBL/GenBank/DDBJ databases">
        <title>Complete genome sequence of a novel Streptococcus species.</title>
        <authorList>
            <person name="Teng J.L.L."/>
        </authorList>
    </citation>
    <scope>NUCLEOTIDE SEQUENCE [LARGE SCALE GENOMIC DNA]</scope>
    <source>
        <strain evidence="2 3">HKU75</strain>
    </source>
</reference>
<keyword evidence="1" id="KW-0472">Membrane</keyword>
<proteinExistence type="predicted"/>
<dbReference type="Proteomes" id="UP000677616">
    <property type="component" value="Chromosome"/>
</dbReference>
<gene>
    <name evidence="2" type="ORF">INT76_05200</name>
</gene>
<evidence type="ECO:0000313" key="2">
    <source>
        <dbReference type="EMBL" id="QUE55274.1"/>
    </source>
</evidence>
<accession>A0ABX7YPH8</accession>
<protein>
    <recommendedName>
        <fullName evidence="4">Lipoprotein</fullName>
    </recommendedName>
</protein>
<organism evidence="2 3">
    <name type="scientific">Streptococcus oriscaviae</name>
    <dbReference type="NCBI Taxonomy" id="2781599"/>
    <lineage>
        <taxon>Bacteria</taxon>
        <taxon>Bacillati</taxon>
        <taxon>Bacillota</taxon>
        <taxon>Bacilli</taxon>
        <taxon>Lactobacillales</taxon>
        <taxon>Streptococcaceae</taxon>
        <taxon>Streptococcus</taxon>
    </lineage>
</organism>
<feature type="transmembrane region" description="Helical" evidence="1">
    <location>
        <begin position="7"/>
        <end position="25"/>
    </location>
</feature>
<dbReference type="RefSeq" id="WP_212572914.1">
    <property type="nucleotide sequence ID" value="NZ_CP073084.1"/>
</dbReference>
<keyword evidence="1" id="KW-1133">Transmembrane helix</keyword>